<evidence type="ECO:0000313" key="2">
    <source>
        <dbReference type="Proteomes" id="UP001143330"/>
    </source>
</evidence>
<dbReference type="Proteomes" id="UP001143330">
    <property type="component" value="Unassembled WGS sequence"/>
</dbReference>
<proteinExistence type="predicted"/>
<gene>
    <name evidence="1" type="ORF">GCM10017653_46570</name>
</gene>
<reference evidence="1" key="2">
    <citation type="submission" date="2023-01" db="EMBL/GenBank/DDBJ databases">
        <authorList>
            <person name="Sun Q."/>
            <person name="Evtushenko L."/>
        </authorList>
    </citation>
    <scope>NUCLEOTIDE SEQUENCE</scope>
    <source>
        <strain evidence="1">VKM B-2789</strain>
    </source>
</reference>
<reference evidence="1" key="1">
    <citation type="journal article" date="2014" name="Int. J. Syst. Evol. Microbiol.">
        <title>Complete genome sequence of Corynebacterium casei LMG S-19264T (=DSM 44701T), isolated from a smear-ripened cheese.</title>
        <authorList>
            <consortium name="US DOE Joint Genome Institute (JGI-PGF)"/>
            <person name="Walter F."/>
            <person name="Albersmeier A."/>
            <person name="Kalinowski J."/>
            <person name="Ruckert C."/>
        </authorList>
    </citation>
    <scope>NUCLEOTIDE SEQUENCE</scope>
    <source>
        <strain evidence="1">VKM B-2789</strain>
    </source>
</reference>
<dbReference type="EMBL" id="BSFM01000021">
    <property type="protein sequence ID" value="GLK86587.1"/>
    <property type="molecule type" value="Genomic_DNA"/>
</dbReference>
<comment type="caution">
    <text evidence="1">The sequence shown here is derived from an EMBL/GenBank/DDBJ whole genome shotgun (WGS) entry which is preliminary data.</text>
</comment>
<name>A0A9W6K0C7_9HYPH</name>
<accession>A0A9W6K0C7</accession>
<dbReference type="RefSeq" id="WP_213363639.1">
    <property type="nucleotide sequence ID" value="NZ_BSFM01000021.1"/>
</dbReference>
<keyword evidence="2" id="KW-1185">Reference proteome</keyword>
<dbReference type="AlphaFoldDB" id="A0A9W6K0C7"/>
<sequence length="111" mass="12191">MPVTLKKRDAEDLIAEAVRSVELRDFPSAWNELDTLSSETTVDNIGVDPAGIRVSGTKFSGLASVYVALRYGKGDDEFTTSEAFRGKFHGHFDQGKPLIDDFTVDTSPFFA</sequence>
<evidence type="ECO:0000313" key="1">
    <source>
        <dbReference type="EMBL" id="GLK86587.1"/>
    </source>
</evidence>
<protein>
    <submittedName>
        <fullName evidence="1">Uncharacterized protein</fullName>
    </submittedName>
</protein>
<organism evidence="1 2">
    <name type="scientific">Ancylobacter defluvii</name>
    <dbReference type="NCBI Taxonomy" id="1282440"/>
    <lineage>
        <taxon>Bacteria</taxon>
        <taxon>Pseudomonadati</taxon>
        <taxon>Pseudomonadota</taxon>
        <taxon>Alphaproteobacteria</taxon>
        <taxon>Hyphomicrobiales</taxon>
        <taxon>Xanthobacteraceae</taxon>
        <taxon>Ancylobacter</taxon>
    </lineage>
</organism>